<dbReference type="AlphaFoldDB" id="A0AAT9FNN3"/>
<evidence type="ECO:0000256" key="3">
    <source>
        <dbReference type="ARBA" id="ARBA00022801"/>
    </source>
</evidence>
<dbReference type="Pfam" id="PF01520">
    <property type="entry name" value="Amidase_3"/>
    <property type="match status" value="1"/>
</dbReference>
<keyword evidence="3" id="KW-0378">Hydrolase</keyword>
<accession>A0AAT9FNN3</accession>
<dbReference type="InterPro" id="IPR002508">
    <property type="entry name" value="MurNAc-LAA_cat"/>
</dbReference>
<dbReference type="InterPro" id="IPR050695">
    <property type="entry name" value="N-acetylmuramoyl_amidase_3"/>
</dbReference>
<dbReference type="Gene3D" id="3.40.630.40">
    <property type="entry name" value="Zn-dependent exopeptidases"/>
    <property type="match status" value="1"/>
</dbReference>
<comment type="catalytic activity">
    <reaction evidence="1">
        <text>Hydrolyzes the link between N-acetylmuramoyl residues and L-amino acid residues in certain cell-wall glycopeptides.</text>
        <dbReference type="EC" id="3.5.1.28"/>
    </reaction>
</comment>
<evidence type="ECO:0000259" key="4">
    <source>
        <dbReference type="SMART" id="SM00646"/>
    </source>
</evidence>
<evidence type="ECO:0000313" key="5">
    <source>
        <dbReference type="EMBL" id="BDS07605.1"/>
    </source>
</evidence>
<evidence type="ECO:0000256" key="1">
    <source>
        <dbReference type="ARBA" id="ARBA00001561"/>
    </source>
</evidence>
<sequence length="205" mass="22917">MSPLSTLRTAIPIVLLLALCQLSQARHITRVIIDAGHGGKDKGSHRGSVYEKTLALSVAKKTEALLKKKGMAVTMTRRSDVFVSLTNRAAIANRYKNCVFVSIHFNAHRSTVYHGVETYYYGTEGSKLAAHIHLRMLSRLKMRNRDTRQRKDLAVLRRTNCPAVLIECGYISNSVERKRCMSSSYQNNCAQAIADGILAYKNFGK</sequence>
<evidence type="ECO:0000256" key="2">
    <source>
        <dbReference type="ARBA" id="ARBA00011901"/>
    </source>
</evidence>
<organism evidence="5">
    <name type="scientific">Oceaniferula spumae</name>
    <dbReference type="NCBI Taxonomy" id="2979115"/>
    <lineage>
        <taxon>Bacteria</taxon>
        <taxon>Pseudomonadati</taxon>
        <taxon>Verrucomicrobiota</taxon>
        <taxon>Verrucomicrobiia</taxon>
        <taxon>Verrucomicrobiales</taxon>
        <taxon>Verrucomicrobiaceae</taxon>
        <taxon>Oceaniferula</taxon>
    </lineage>
</organism>
<name>A0AAT9FNN3_9BACT</name>
<gene>
    <name evidence="5" type="ORF">NT6N_26450</name>
</gene>
<dbReference type="PANTHER" id="PTHR30404:SF0">
    <property type="entry name" value="N-ACETYLMURAMOYL-L-ALANINE AMIDASE AMIC"/>
    <property type="match status" value="1"/>
</dbReference>
<dbReference type="CDD" id="cd02696">
    <property type="entry name" value="MurNAc-LAA"/>
    <property type="match status" value="1"/>
</dbReference>
<dbReference type="GO" id="GO:0009253">
    <property type="term" value="P:peptidoglycan catabolic process"/>
    <property type="evidence" value="ECO:0007669"/>
    <property type="project" value="InterPro"/>
</dbReference>
<dbReference type="GO" id="GO:0030288">
    <property type="term" value="C:outer membrane-bounded periplasmic space"/>
    <property type="evidence" value="ECO:0007669"/>
    <property type="project" value="TreeGrafter"/>
</dbReference>
<dbReference type="EMBL" id="AP026866">
    <property type="protein sequence ID" value="BDS07605.1"/>
    <property type="molecule type" value="Genomic_DNA"/>
</dbReference>
<dbReference type="SMART" id="SM00646">
    <property type="entry name" value="Ami_3"/>
    <property type="match status" value="1"/>
</dbReference>
<feature type="domain" description="MurNAc-LAA" evidence="4">
    <location>
        <begin position="89"/>
        <end position="198"/>
    </location>
</feature>
<dbReference type="SUPFAM" id="SSF53187">
    <property type="entry name" value="Zn-dependent exopeptidases"/>
    <property type="match status" value="1"/>
</dbReference>
<reference evidence="5" key="1">
    <citation type="submission" date="2024-07" db="EMBL/GenBank/DDBJ databases">
        <title>Complete genome sequence of Verrucomicrobiaceae bacterium NT6N.</title>
        <authorList>
            <person name="Huang C."/>
            <person name="Takami H."/>
            <person name="Hamasaki K."/>
        </authorList>
    </citation>
    <scope>NUCLEOTIDE SEQUENCE</scope>
    <source>
        <strain evidence="5">NT6N</strain>
    </source>
</reference>
<dbReference type="PANTHER" id="PTHR30404">
    <property type="entry name" value="N-ACETYLMURAMOYL-L-ALANINE AMIDASE"/>
    <property type="match status" value="1"/>
</dbReference>
<protein>
    <recommendedName>
        <fullName evidence="2">N-acetylmuramoyl-L-alanine amidase</fullName>
        <ecNumber evidence="2">3.5.1.28</ecNumber>
    </recommendedName>
</protein>
<dbReference type="GO" id="GO:0008745">
    <property type="term" value="F:N-acetylmuramoyl-L-alanine amidase activity"/>
    <property type="evidence" value="ECO:0007669"/>
    <property type="project" value="UniProtKB-EC"/>
</dbReference>
<dbReference type="KEGG" id="osu:NT6N_26450"/>
<dbReference type="EC" id="3.5.1.28" evidence="2"/>
<proteinExistence type="predicted"/>